<dbReference type="AlphaFoldDB" id="A0A540X3Z6"/>
<feature type="region of interest" description="Disordered" evidence="1">
    <location>
        <begin position="16"/>
        <end position="64"/>
    </location>
</feature>
<protein>
    <submittedName>
        <fullName evidence="2">Uncharacterized protein</fullName>
    </submittedName>
</protein>
<keyword evidence="3" id="KW-1185">Reference proteome</keyword>
<gene>
    <name evidence="2" type="ORF">FJV41_10780</name>
</gene>
<evidence type="ECO:0000313" key="3">
    <source>
        <dbReference type="Proteomes" id="UP000315369"/>
    </source>
</evidence>
<reference evidence="2 3" key="1">
    <citation type="submission" date="2019-06" db="EMBL/GenBank/DDBJ databases">
        <authorList>
            <person name="Livingstone P."/>
            <person name="Whitworth D."/>
        </authorList>
    </citation>
    <scope>NUCLEOTIDE SEQUENCE [LARGE SCALE GENOMIC DNA]</scope>
    <source>
        <strain evidence="2 3">AM401</strain>
    </source>
</reference>
<evidence type="ECO:0000256" key="1">
    <source>
        <dbReference type="SAM" id="MobiDB-lite"/>
    </source>
</evidence>
<accession>A0A540X3Z6</accession>
<proteinExistence type="predicted"/>
<dbReference type="Proteomes" id="UP000315369">
    <property type="component" value="Unassembled WGS sequence"/>
</dbReference>
<sequence length="64" mass="7396">MYDFLWLLMMAPLAPSRPRVGRTPVSYLSEVPRQSPRIAPPAPPVRRSRRTRANSRRPRDPASR</sequence>
<evidence type="ECO:0000313" key="2">
    <source>
        <dbReference type="EMBL" id="TQF15950.1"/>
    </source>
</evidence>
<comment type="caution">
    <text evidence="2">The sequence shown here is derived from an EMBL/GenBank/DDBJ whole genome shotgun (WGS) entry which is preliminary data.</text>
</comment>
<dbReference type="RefSeq" id="WP_141642358.1">
    <property type="nucleotide sequence ID" value="NZ_VIFM01000032.1"/>
</dbReference>
<name>A0A540X3Z6_9BACT</name>
<feature type="compositionally biased region" description="Basic residues" evidence="1">
    <location>
        <begin position="46"/>
        <end position="56"/>
    </location>
</feature>
<dbReference type="EMBL" id="VIFM01000032">
    <property type="protein sequence ID" value="TQF15950.1"/>
    <property type="molecule type" value="Genomic_DNA"/>
</dbReference>
<organism evidence="2 3">
    <name type="scientific">Myxococcus llanfairpwllgwyngyllgogerychwyrndrobwllllantysiliogogogochensis</name>
    <dbReference type="NCBI Taxonomy" id="2590453"/>
    <lineage>
        <taxon>Bacteria</taxon>
        <taxon>Pseudomonadati</taxon>
        <taxon>Myxococcota</taxon>
        <taxon>Myxococcia</taxon>
        <taxon>Myxococcales</taxon>
        <taxon>Cystobacterineae</taxon>
        <taxon>Myxococcaceae</taxon>
        <taxon>Myxococcus</taxon>
    </lineage>
</organism>